<sequence length="70" mass="7745">MLAGNRTMTLSLKSHDELRSRLLITLDLFLRVAATIDVWVDFGLGSVIRDGRSWPGIDYHGGGIENINCS</sequence>
<dbReference type="AlphaFoldDB" id="A0A822ZNG9"/>
<comment type="caution">
    <text evidence="1">The sequence shown here is derived from an EMBL/GenBank/DDBJ whole genome shotgun (WGS) entry which is preliminary data.</text>
</comment>
<accession>A0A822ZNG9</accession>
<keyword evidence="2" id="KW-1185">Reference proteome</keyword>
<protein>
    <submittedName>
        <fullName evidence="1">Uncharacterized protein</fullName>
    </submittedName>
</protein>
<dbReference type="EMBL" id="DUZY01000007">
    <property type="protein sequence ID" value="DAD45081.1"/>
    <property type="molecule type" value="Genomic_DNA"/>
</dbReference>
<evidence type="ECO:0000313" key="2">
    <source>
        <dbReference type="Proteomes" id="UP000607653"/>
    </source>
</evidence>
<reference evidence="1 2" key="1">
    <citation type="journal article" date="2020" name="Mol. Biol. Evol.">
        <title>Distinct Expression and Methylation Patterns for Genes with Different Fates following a Single Whole-Genome Duplication in Flowering Plants.</title>
        <authorList>
            <person name="Shi T."/>
            <person name="Rahmani R.S."/>
            <person name="Gugger P.F."/>
            <person name="Wang M."/>
            <person name="Li H."/>
            <person name="Zhang Y."/>
            <person name="Li Z."/>
            <person name="Wang Q."/>
            <person name="Van de Peer Y."/>
            <person name="Marchal K."/>
            <person name="Chen J."/>
        </authorList>
    </citation>
    <scope>NUCLEOTIDE SEQUENCE [LARGE SCALE GENOMIC DNA]</scope>
    <source>
        <tissue evidence="1">Leaf</tissue>
    </source>
</reference>
<dbReference type="Proteomes" id="UP000607653">
    <property type="component" value="Unassembled WGS sequence"/>
</dbReference>
<evidence type="ECO:0000313" key="1">
    <source>
        <dbReference type="EMBL" id="DAD45081.1"/>
    </source>
</evidence>
<proteinExistence type="predicted"/>
<name>A0A822ZNG9_NELNU</name>
<organism evidence="1 2">
    <name type="scientific">Nelumbo nucifera</name>
    <name type="common">Sacred lotus</name>
    <dbReference type="NCBI Taxonomy" id="4432"/>
    <lineage>
        <taxon>Eukaryota</taxon>
        <taxon>Viridiplantae</taxon>
        <taxon>Streptophyta</taxon>
        <taxon>Embryophyta</taxon>
        <taxon>Tracheophyta</taxon>
        <taxon>Spermatophyta</taxon>
        <taxon>Magnoliopsida</taxon>
        <taxon>Proteales</taxon>
        <taxon>Nelumbonaceae</taxon>
        <taxon>Nelumbo</taxon>
    </lineage>
</organism>
<gene>
    <name evidence="1" type="ORF">HUJ06_003311</name>
</gene>